<dbReference type="EMBL" id="BSNF01000001">
    <property type="protein sequence ID" value="GLQ05070.1"/>
    <property type="molecule type" value="Genomic_DNA"/>
</dbReference>
<dbReference type="PROSITE" id="PS50005">
    <property type="entry name" value="TPR"/>
    <property type="match status" value="3"/>
</dbReference>
<evidence type="ECO:0008006" key="6">
    <source>
        <dbReference type="Google" id="ProtNLM"/>
    </source>
</evidence>
<dbReference type="InterPro" id="IPR011990">
    <property type="entry name" value="TPR-like_helical_dom_sf"/>
</dbReference>
<dbReference type="SUPFAM" id="SSF48452">
    <property type="entry name" value="TPR-like"/>
    <property type="match status" value="1"/>
</dbReference>
<feature type="repeat" description="TPR" evidence="3">
    <location>
        <begin position="55"/>
        <end position="88"/>
    </location>
</feature>
<reference evidence="4" key="2">
    <citation type="submission" date="2023-01" db="EMBL/GenBank/DDBJ databases">
        <title>Draft genome sequence of Sneathiella chinensis strain NBRC 103408.</title>
        <authorList>
            <person name="Sun Q."/>
            <person name="Mori K."/>
        </authorList>
    </citation>
    <scope>NUCLEOTIDE SEQUENCE</scope>
    <source>
        <strain evidence="4">NBRC 103408</strain>
    </source>
</reference>
<evidence type="ECO:0000256" key="2">
    <source>
        <dbReference type="ARBA" id="ARBA00022803"/>
    </source>
</evidence>
<sequence>MLLNILNKTSFVPVVVLTGSLLSGCASLGGGNSASDPEGTLAARLIQPERAQKETQQALQTGDLALQAERYLEAETLYRRALELQPDNVHARFGMGEVFLATDRASKALGVFNGLIPDEELGARALQGSGLASLAIRDLEQARVQLEKATAMDANLWRAWNGLGIVYDAAQEFAMAGKAYEMAIAVNPGNGVLHNNFGMSLMSQGEYVQAEQQFIMALRQNSGLQIAETNLRFALAWQGRYLDALSGLKEEQWPEALNNVGFIALQREDLVQAEAYLIRAIELSPSFHTAAHRNLRTLHETYPDFRGGSDRAMVYPATQPRPQ</sequence>
<feature type="repeat" description="TPR" evidence="3">
    <location>
        <begin position="157"/>
        <end position="190"/>
    </location>
</feature>
<dbReference type="RefSeq" id="WP_169559101.1">
    <property type="nucleotide sequence ID" value="NZ_BSNF01000001.1"/>
</dbReference>
<proteinExistence type="predicted"/>
<dbReference type="InterPro" id="IPR051685">
    <property type="entry name" value="Ycf3/AcsC/BcsC/TPR_MFPF"/>
</dbReference>
<evidence type="ECO:0000313" key="4">
    <source>
        <dbReference type="EMBL" id="GLQ05070.1"/>
    </source>
</evidence>
<evidence type="ECO:0000313" key="5">
    <source>
        <dbReference type="Proteomes" id="UP001161409"/>
    </source>
</evidence>
<keyword evidence="5" id="KW-1185">Reference proteome</keyword>
<dbReference type="PANTHER" id="PTHR44943:SF8">
    <property type="entry name" value="TPR REPEAT-CONTAINING PROTEIN MJ0263"/>
    <property type="match status" value="1"/>
</dbReference>
<comment type="caution">
    <text evidence="4">The sequence shown here is derived from an EMBL/GenBank/DDBJ whole genome shotgun (WGS) entry which is preliminary data.</text>
</comment>
<dbReference type="PANTHER" id="PTHR44943">
    <property type="entry name" value="CELLULOSE SYNTHASE OPERON PROTEIN C"/>
    <property type="match status" value="1"/>
</dbReference>
<accession>A0ABQ5TYY1</accession>
<keyword evidence="2 3" id="KW-0802">TPR repeat</keyword>
<dbReference type="Gene3D" id="1.25.40.10">
    <property type="entry name" value="Tetratricopeptide repeat domain"/>
    <property type="match status" value="1"/>
</dbReference>
<dbReference type="SMART" id="SM00028">
    <property type="entry name" value="TPR"/>
    <property type="match status" value="5"/>
</dbReference>
<name>A0ABQ5TYY1_9PROT</name>
<evidence type="ECO:0000256" key="1">
    <source>
        <dbReference type="ARBA" id="ARBA00022737"/>
    </source>
</evidence>
<protein>
    <recommendedName>
        <fullName evidence="6">Tetratricopeptide repeat protein</fullName>
    </recommendedName>
</protein>
<dbReference type="Pfam" id="PF13432">
    <property type="entry name" value="TPR_16"/>
    <property type="match status" value="2"/>
</dbReference>
<feature type="repeat" description="TPR" evidence="3">
    <location>
        <begin position="254"/>
        <end position="287"/>
    </location>
</feature>
<organism evidence="4 5">
    <name type="scientific">Sneathiella chinensis</name>
    <dbReference type="NCBI Taxonomy" id="349750"/>
    <lineage>
        <taxon>Bacteria</taxon>
        <taxon>Pseudomonadati</taxon>
        <taxon>Pseudomonadota</taxon>
        <taxon>Alphaproteobacteria</taxon>
        <taxon>Sneathiellales</taxon>
        <taxon>Sneathiellaceae</taxon>
        <taxon>Sneathiella</taxon>
    </lineage>
</organism>
<keyword evidence="1" id="KW-0677">Repeat</keyword>
<gene>
    <name evidence="4" type="ORF">GCM10007924_02910</name>
</gene>
<evidence type="ECO:0000256" key="3">
    <source>
        <dbReference type="PROSITE-ProRule" id="PRU00339"/>
    </source>
</evidence>
<dbReference type="Proteomes" id="UP001161409">
    <property type="component" value="Unassembled WGS sequence"/>
</dbReference>
<dbReference type="InterPro" id="IPR019734">
    <property type="entry name" value="TPR_rpt"/>
</dbReference>
<reference evidence="4" key="1">
    <citation type="journal article" date="2014" name="Int. J. Syst. Evol. Microbiol.">
        <title>Complete genome of a new Firmicutes species belonging to the dominant human colonic microbiota ('Ruminococcus bicirculans') reveals two chromosomes and a selective capacity to utilize plant glucans.</title>
        <authorList>
            <consortium name="NISC Comparative Sequencing Program"/>
            <person name="Wegmann U."/>
            <person name="Louis P."/>
            <person name="Goesmann A."/>
            <person name="Henrissat B."/>
            <person name="Duncan S.H."/>
            <person name="Flint H.J."/>
        </authorList>
    </citation>
    <scope>NUCLEOTIDE SEQUENCE</scope>
    <source>
        <strain evidence="4">NBRC 103408</strain>
    </source>
</reference>